<proteinExistence type="predicted"/>
<evidence type="ECO:0000256" key="1">
    <source>
        <dbReference type="ARBA" id="ARBA00022723"/>
    </source>
</evidence>
<dbReference type="RefSeq" id="WP_234860097.1">
    <property type="nucleotide sequence ID" value="NZ_JAKEVZ010000001.1"/>
</dbReference>
<evidence type="ECO:0000313" key="4">
    <source>
        <dbReference type="EMBL" id="MCF1749970.1"/>
    </source>
</evidence>
<organism evidence="4 5">
    <name type="scientific">Mariniradius sediminis</name>
    <dbReference type="NCBI Taxonomy" id="2909237"/>
    <lineage>
        <taxon>Bacteria</taxon>
        <taxon>Pseudomonadati</taxon>
        <taxon>Bacteroidota</taxon>
        <taxon>Cytophagia</taxon>
        <taxon>Cytophagales</taxon>
        <taxon>Cyclobacteriaceae</taxon>
        <taxon>Mariniradius</taxon>
    </lineage>
</organism>
<evidence type="ECO:0000256" key="2">
    <source>
        <dbReference type="ARBA" id="ARBA00022801"/>
    </source>
</evidence>
<dbReference type="CDD" id="cd10917">
    <property type="entry name" value="CE4_NodB_like_6s_7s"/>
    <property type="match status" value="1"/>
</dbReference>
<dbReference type="InterPro" id="IPR011330">
    <property type="entry name" value="Glyco_hydro/deAcase_b/a-brl"/>
</dbReference>
<dbReference type="PANTHER" id="PTHR10587">
    <property type="entry name" value="GLYCOSYL TRANSFERASE-RELATED"/>
    <property type="match status" value="1"/>
</dbReference>
<reference evidence="4 5" key="1">
    <citation type="submission" date="2022-01" db="EMBL/GenBank/DDBJ databases">
        <title>Mariniradius saccharolyticus sp. nov., isolated from sediment of a river.</title>
        <authorList>
            <person name="Liu H."/>
        </authorList>
    </citation>
    <scope>NUCLEOTIDE SEQUENCE [LARGE SCALE GENOMIC DNA]</scope>
    <source>
        <strain evidence="4 5">RY-2</strain>
    </source>
</reference>
<keyword evidence="2" id="KW-0378">Hydrolase</keyword>
<dbReference type="Proteomes" id="UP001201449">
    <property type="component" value="Unassembled WGS sequence"/>
</dbReference>
<evidence type="ECO:0000259" key="3">
    <source>
        <dbReference type="PROSITE" id="PS51677"/>
    </source>
</evidence>
<gene>
    <name evidence="4" type="ORF">L0U89_02710</name>
</gene>
<dbReference type="PANTHER" id="PTHR10587:SF133">
    <property type="entry name" value="CHITIN DEACETYLASE 1-RELATED"/>
    <property type="match status" value="1"/>
</dbReference>
<accession>A0ABS9BR60</accession>
<dbReference type="SUPFAM" id="SSF88713">
    <property type="entry name" value="Glycoside hydrolase/deacetylase"/>
    <property type="match status" value="1"/>
</dbReference>
<name>A0ABS9BR60_9BACT</name>
<dbReference type="InterPro" id="IPR002509">
    <property type="entry name" value="NODB_dom"/>
</dbReference>
<comment type="caution">
    <text evidence="4">The sequence shown here is derived from an EMBL/GenBank/DDBJ whole genome shotgun (WGS) entry which is preliminary data.</text>
</comment>
<keyword evidence="5" id="KW-1185">Reference proteome</keyword>
<dbReference type="EMBL" id="JAKEVZ010000001">
    <property type="protein sequence ID" value="MCF1749970.1"/>
    <property type="molecule type" value="Genomic_DNA"/>
</dbReference>
<dbReference type="PROSITE" id="PS51677">
    <property type="entry name" value="NODB"/>
    <property type="match status" value="1"/>
</dbReference>
<dbReference type="Pfam" id="PF01522">
    <property type="entry name" value="Polysacc_deac_1"/>
    <property type="match status" value="1"/>
</dbReference>
<protein>
    <submittedName>
        <fullName evidence="4">Polysaccharide deacetylase family protein</fullName>
    </submittedName>
</protein>
<dbReference type="InterPro" id="IPR050248">
    <property type="entry name" value="Polysacc_deacetylase_ArnD"/>
</dbReference>
<feature type="domain" description="NodB homology" evidence="3">
    <location>
        <begin position="27"/>
        <end position="207"/>
    </location>
</feature>
<dbReference type="Gene3D" id="3.20.20.370">
    <property type="entry name" value="Glycoside hydrolase/deacetylase"/>
    <property type="match status" value="1"/>
</dbReference>
<keyword evidence="1" id="KW-0479">Metal-binding</keyword>
<evidence type="ECO:0000313" key="5">
    <source>
        <dbReference type="Proteomes" id="UP001201449"/>
    </source>
</evidence>
<sequence length="209" mass="24162">MVWMHHVPSVVPRLFRHFVWHKDRQKPIVYLTFDDGPVPGVTDYVLAELAKRNMSATFFMVGDNVSKNPSLAKEVIAAGHQVGNHTFNHLNGGRTRDDFYLENLKKCQDILLEKTERVPRIFRPPYGRITKSQHGIISKDYEIIMWDVLSGDFDSKLDPKICFQKSVKYTRNGSIVVFHDQEKTKDMLPKVLPNYLDWLSDKGFKTGVL</sequence>